<dbReference type="InterPro" id="IPR051535">
    <property type="entry name" value="Siderophore_ABC-ATPase"/>
</dbReference>
<dbReference type="InterPro" id="IPR003959">
    <property type="entry name" value="ATPase_AAA_core"/>
</dbReference>
<evidence type="ECO:0000256" key="1">
    <source>
        <dbReference type="ARBA" id="ARBA00004202"/>
    </source>
</evidence>
<evidence type="ECO:0000256" key="8">
    <source>
        <dbReference type="ARBA" id="ARBA00023065"/>
    </source>
</evidence>
<evidence type="ECO:0000256" key="2">
    <source>
        <dbReference type="ARBA" id="ARBA00022448"/>
    </source>
</evidence>
<dbReference type="GO" id="GO:0005886">
    <property type="term" value="C:plasma membrane"/>
    <property type="evidence" value="ECO:0007669"/>
    <property type="project" value="UniProtKB-SubCell"/>
</dbReference>
<comment type="subcellular location">
    <subcellularLocation>
        <location evidence="1">Cell membrane</location>
        <topology evidence="1">Peripheral membrane protein</topology>
    </subcellularLocation>
</comment>
<gene>
    <name evidence="11" type="ORF">NF708_03965</name>
</gene>
<dbReference type="Pfam" id="PF13304">
    <property type="entry name" value="AAA_21"/>
    <property type="match status" value="1"/>
</dbReference>
<dbReference type="Pfam" id="PF13476">
    <property type="entry name" value="AAA_23"/>
    <property type="match status" value="1"/>
</dbReference>
<reference evidence="11" key="1">
    <citation type="submission" date="2022-06" db="EMBL/GenBank/DDBJ databases">
        <title>Lactococcus from bovine mastitis in China.</title>
        <authorList>
            <person name="Lin Y."/>
            <person name="Han B."/>
        </authorList>
    </citation>
    <scope>NUCLEOTIDE SEQUENCE</scope>
    <source>
        <strain evidence="11">Hebei-B-39</strain>
    </source>
</reference>
<dbReference type="InterPro" id="IPR038729">
    <property type="entry name" value="Rad50/SbcC_AAA"/>
</dbReference>
<dbReference type="Proteomes" id="UP001153203">
    <property type="component" value="Unassembled WGS sequence"/>
</dbReference>
<name>A0A9X4SJ55_9LACT</name>
<dbReference type="PANTHER" id="PTHR42771">
    <property type="entry name" value="IRON(3+)-HYDROXAMATE IMPORT ATP-BINDING PROTEIN FHUC"/>
    <property type="match status" value="1"/>
</dbReference>
<dbReference type="RefSeq" id="WP_279363872.1">
    <property type="nucleotide sequence ID" value="NZ_JAMWGA010000013.1"/>
</dbReference>
<keyword evidence="3" id="KW-1003">Cell membrane</keyword>
<dbReference type="AlphaFoldDB" id="A0A9X4SJ55"/>
<accession>A0A9X4SJ55</accession>
<evidence type="ECO:0000256" key="9">
    <source>
        <dbReference type="ARBA" id="ARBA00023136"/>
    </source>
</evidence>
<dbReference type="SUPFAM" id="SSF52540">
    <property type="entry name" value="P-loop containing nucleoside triphosphate hydrolases"/>
    <property type="match status" value="1"/>
</dbReference>
<keyword evidence="7" id="KW-0408">Iron</keyword>
<evidence type="ECO:0000313" key="11">
    <source>
        <dbReference type="EMBL" id="MDG6193159.1"/>
    </source>
</evidence>
<evidence type="ECO:0000256" key="5">
    <source>
        <dbReference type="ARBA" id="ARBA00022741"/>
    </source>
</evidence>
<evidence type="ECO:0000256" key="7">
    <source>
        <dbReference type="ARBA" id="ARBA00023004"/>
    </source>
</evidence>
<keyword evidence="2" id="KW-0813">Transport</keyword>
<sequence>MSNIFLKEIRLKNFEKNAFYSKIDGLNKFNHLKFNQPITFFSGENGTGKSTLLEAIAIKLGFNPEGGSLNFNFATKNTHSNLEEYLVLGRGEERAKDGFFLRAESFYNLATYVDNISDNFSEYGDSSLHHQSHGESFLNLVNHRFRGKGLYILDEPESALSIQRQLALMVSIKQLVDEGSQFIIATHSPFLLALPNSQIVSFDRDSPIEITYEESKPYELTALFLIIKIGCCINFLIKSSREGEKELKNDTL</sequence>
<comment type="caution">
    <text evidence="11">The sequence shown here is derived from an EMBL/GenBank/DDBJ whole genome shotgun (WGS) entry which is preliminary data.</text>
</comment>
<dbReference type="InterPro" id="IPR003439">
    <property type="entry name" value="ABC_transporter-like_ATP-bd"/>
</dbReference>
<protein>
    <submittedName>
        <fullName evidence="11">AAA family ATPase</fullName>
    </submittedName>
</protein>
<evidence type="ECO:0000313" key="12">
    <source>
        <dbReference type="Proteomes" id="UP001153203"/>
    </source>
</evidence>
<dbReference type="GO" id="GO:0016887">
    <property type="term" value="F:ATP hydrolysis activity"/>
    <property type="evidence" value="ECO:0007669"/>
    <property type="project" value="InterPro"/>
</dbReference>
<dbReference type="InterPro" id="IPR003593">
    <property type="entry name" value="AAA+_ATPase"/>
</dbReference>
<dbReference type="GO" id="GO:0005524">
    <property type="term" value="F:ATP binding"/>
    <property type="evidence" value="ECO:0007669"/>
    <property type="project" value="UniProtKB-KW"/>
</dbReference>
<dbReference type="InterPro" id="IPR027417">
    <property type="entry name" value="P-loop_NTPase"/>
</dbReference>
<keyword evidence="6" id="KW-0067">ATP-binding</keyword>
<dbReference type="SMART" id="SM00382">
    <property type="entry name" value="AAA"/>
    <property type="match status" value="1"/>
</dbReference>
<proteinExistence type="predicted"/>
<keyword evidence="4" id="KW-0410">Iron transport</keyword>
<keyword evidence="9" id="KW-0472">Membrane</keyword>
<organism evidence="11 12">
    <name type="scientific">Lactococcus formosensis</name>
    <dbReference type="NCBI Taxonomy" id="1281486"/>
    <lineage>
        <taxon>Bacteria</taxon>
        <taxon>Bacillati</taxon>
        <taxon>Bacillota</taxon>
        <taxon>Bacilli</taxon>
        <taxon>Lactobacillales</taxon>
        <taxon>Streptococcaceae</taxon>
        <taxon>Lactococcus</taxon>
    </lineage>
</organism>
<evidence type="ECO:0000259" key="10">
    <source>
        <dbReference type="PROSITE" id="PS50893"/>
    </source>
</evidence>
<keyword evidence="5" id="KW-0547">Nucleotide-binding</keyword>
<evidence type="ECO:0000256" key="6">
    <source>
        <dbReference type="ARBA" id="ARBA00022840"/>
    </source>
</evidence>
<feature type="domain" description="ABC transporter" evidence="10">
    <location>
        <begin position="9"/>
        <end position="229"/>
    </location>
</feature>
<evidence type="ECO:0000256" key="4">
    <source>
        <dbReference type="ARBA" id="ARBA00022496"/>
    </source>
</evidence>
<evidence type="ECO:0000256" key="3">
    <source>
        <dbReference type="ARBA" id="ARBA00022475"/>
    </source>
</evidence>
<dbReference type="Gene3D" id="3.40.50.300">
    <property type="entry name" value="P-loop containing nucleotide triphosphate hydrolases"/>
    <property type="match status" value="2"/>
</dbReference>
<dbReference type="PANTHER" id="PTHR42771:SF2">
    <property type="entry name" value="IRON(3+)-HYDROXAMATE IMPORT ATP-BINDING PROTEIN FHUC"/>
    <property type="match status" value="1"/>
</dbReference>
<keyword evidence="8" id="KW-0406">Ion transport</keyword>
<dbReference type="GO" id="GO:0006302">
    <property type="term" value="P:double-strand break repair"/>
    <property type="evidence" value="ECO:0007669"/>
    <property type="project" value="InterPro"/>
</dbReference>
<dbReference type="PROSITE" id="PS50893">
    <property type="entry name" value="ABC_TRANSPORTER_2"/>
    <property type="match status" value="1"/>
</dbReference>
<dbReference type="GO" id="GO:0006826">
    <property type="term" value="P:iron ion transport"/>
    <property type="evidence" value="ECO:0007669"/>
    <property type="project" value="UniProtKB-KW"/>
</dbReference>
<dbReference type="EMBL" id="JAMWGI010000002">
    <property type="protein sequence ID" value="MDG6193159.1"/>
    <property type="molecule type" value="Genomic_DNA"/>
</dbReference>